<dbReference type="PRINTS" id="PR00455">
    <property type="entry name" value="HTHTETR"/>
</dbReference>
<dbReference type="PROSITE" id="PS50977">
    <property type="entry name" value="HTH_TETR_2"/>
    <property type="match status" value="1"/>
</dbReference>
<keyword evidence="1" id="KW-0805">Transcription regulation</keyword>
<gene>
    <name evidence="6" type="ORF">ENR64_05335</name>
</gene>
<dbReference type="InterPro" id="IPR009057">
    <property type="entry name" value="Homeodomain-like_sf"/>
</dbReference>
<comment type="caution">
    <text evidence="6">The sequence shown here is derived from an EMBL/GenBank/DDBJ whole genome shotgun (WGS) entry which is preliminary data.</text>
</comment>
<sequence>MKGKTAEQILDVAQDLVRRLGYSAFSYADISDQIGIRKASIHYHFPAKDELVKALVQRYRVLFQQQRQQIEQATSDPEQQLLRFAQLYQVGLQNNQLCLCNMLTADFAVLPDAIRQELKAFFAENETWLAKVLSKWILSGTAYSQVPVEVLAAQLLATLQGAQLLARASDASEERFSQIMTSFLGQLKREP</sequence>
<protein>
    <submittedName>
        <fullName evidence="6">TetR/AcrR family transcriptional regulator</fullName>
    </submittedName>
</protein>
<dbReference type="InterPro" id="IPR001647">
    <property type="entry name" value="HTH_TetR"/>
</dbReference>
<evidence type="ECO:0000256" key="2">
    <source>
        <dbReference type="ARBA" id="ARBA00023125"/>
    </source>
</evidence>
<dbReference type="PANTHER" id="PTHR47506">
    <property type="entry name" value="TRANSCRIPTIONAL REGULATORY PROTEIN"/>
    <property type="match status" value="1"/>
</dbReference>
<dbReference type="Pfam" id="PF00440">
    <property type="entry name" value="TetR_N"/>
    <property type="match status" value="1"/>
</dbReference>
<keyword evidence="2 4" id="KW-0238">DNA-binding</keyword>
<keyword evidence="3" id="KW-0804">Transcription</keyword>
<dbReference type="InterPro" id="IPR036271">
    <property type="entry name" value="Tet_transcr_reg_TetR-rel_C_sf"/>
</dbReference>
<reference evidence="6" key="1">
    <citation type="journal article" date="2020" name="mSystems">
        <title>Genome- and Community-Level Interaction Insights into Carbon Utilization and Element Cycling Functions of Hydrothermarchaeota in Hydrothermal Sediment.</title>
        <authorList>
            <person name="Zhou Z."/>
            <person name="Liu Y."/>
            <person name="Xu W."/>
            <person name="Pan J."/>
            <person name="Luo Z.H."/>
            <person name="Li M."/>
        </authorList>
    </citation>
    <scope>NUCLEOTIDE SEQUENCE [LARGE SCALE GENOMIC DNA]</scope>
    <source>
        <strain evidence="6">SpSt-418</strain>
    </source>
</reference>
<evidence type="ECO:0000259" key="5">
    <source>
        <dbReference type="PROSITE" id="PS50977"/>
    </source>
</evidence>
<dbReference type="PANTHER" id="PTHR47506:SF1">
    <property type="entry name" value="HTH-TYPE TRANSCRIPTIONAL REGULATOR YJDC"/>
    <property type="match status" value="1"/>
</dbReference>
<evidence type="ECO:0000256" key="1">
    <source>
        <dbReference type="ARBA" id="ARBA00023015"/>
    </source>
</evidence>
<feature type="domain" description="HTH tetR-type" evidence="5">
    <location>
        <begin position="3"/>
        <end position="63"/>
    </location>
</feature>
<dbReference type="SUPFAM" id="SSF48498">
    <property type="entry name" value="Tetracyclin repressor-like, C-terminal domain"/>
    <property type="match status" value="1"/>
</dbReference>
<name>A0A7C3KDD4_9CYAN</name>
<feature type="DNA-binding region" description="H-T-H motif" evidence="4">
    <location>
        <begin position="26"/>
        <end position="45"/>
    </location>
</feature>
<dbReference type="EMBL" id="DSRU01000059">
    <property type="protein sequence ID" value="HFM97187.1"/>
    <property type="molecule type" value="Genomic_DNA"/>
</dbReference>
<organism evidence="6">
    <name type="scientific">Oscillatoriales cyanobacterium SpSt-418</name>
    <dbReference type="NCBI Taxonomy" id="2282169"/>
    <lineage>
        <taxon>Bacteria</taxon>
        <taxon>Bacillati</taxon>
        <taxon>Cyanobacteriota</taxon>
        <taxon>Cyanophyceae</taxon>
        <taxon>Oscillatoriophycideae</taxon>
        <taxon>Oscillatoriales</taxon>
    </lineage>
</organism>
<accession>A0A7C3KDD4</accession>
<evidence type="ECO:0000313" key="6">
    <source>
        <dbReference type="EMBL" id="HFM97187.1"/>
    </source>
</evidence>
<dbReference type="AlphaFoldDB" id="A0A7C3KDD4"/>
<evidence type="ECO:0000256" key="4">
    <source>
        <dbReference type="PROSITE-ProRule" id="PRU00335"/>
    </source>
</evidence>
<dbReference type="SUPFAM" id="SSF46689">
    <property type="entry name" value="Homeodomain-like"/>
    <property type="match status" value="1"/>
</dbReference>
<evidence type="ECO:0000256" key="3">
    <source>
        <dbReference type="ARBA" id="ARBA00023163"/>
    </source>
</evidence>
<dbReference type="GO" id="GO:0003677">
    <property type="term" value="F:DNA binding"/>
    <property type="evidence" value="ECO:0007669"/>
    <property type="project" value="UniProtKB-UniRule"/>
</dbReference>
<proteinExistence type="predicted"/>
<dbReference type="Gene3D" id="1.10.357.10">
    <property type="entry name" value="Tetracycline Repressor, domain 2"/>
    <property type="match status" value="1"/>
</dbReference>